<evidence type="ECO:0000313" key="1">
    <source>
        <dbReference type="EMBL" id="CRZ07120.1"/>
    </source>
</evidence>
<dbReference type="EMBL" id="HACM01006683">
    <property type="protein sequence ID" value="CRZ07125.1"/>
    <property type="molecule type" value="Transcribed_RNA"/>
</dbReference>
<accession>A0A0H5QYV4</accession>
<protein>
    <submittedName>
        <fullName evidence="1">Uncharacterized protein</fullName>
    </submittedName>
</protein>
<dbReference type="AlphaFoldDB" id="A0A0H5QYV4"/>
<dbReference type="EMBL" id="HACM01006681">
    <property type="protein sequence ID" value="CRZ07123.1"/>
    <property type="molecule type" value="Transcribed_RNA"/>
</dbReference>
<dbReference type="EMBL" id="HACM01006680">
    <property type="protein sequence ID" value="CRZ07122.1"/>
    <property type="molecule type" value="Transcribed_RNA"/>
</dbReference>
<sequence>MSYSARRVDGPGLIRGMSGDLALIDMSFRKLECDQVHTIVWPRSLTGPFKTHQTIELGLTDIQFDHPLMSFPTLLGWEWRSGQSGHRLTATDNYRQENDQRVSGSYCCVYFRQSGIV</sequence>
<dbReference type="EMBL" id="HACM01006678">
    <property type="protein sequence ID" value="CRZ07120.1"/>
    <property type="molecule type" value="Transcribed_RNA"/>
</dbReference>
<proteinExistence type="predicted"/>
<dbReference type="EMBL" id="HACM01006679">
    <property type="protein sequence ID" value="CRZ07121.1"/>
    <property type="molecule type" value="Transcribed_RNA"/>
</dbReference>
<organism evidence="1">
    <name type="scientific">Spongospora subterranea</name>
    <dbReference type="NCBI Taxonomy" id="70186"/>
    <lineage>
        <taxon>Eukaryota</taxon>
        <taxon>Sar</taxon>
        <taxon>Rhizaria</taxon>
        <taxon>Endomyxa</taxon>
        <taxon>Phytomyxea</taxon>
        <taxon>Plasmodiophorida</taxon>
        <taxon>Plasmodiophoridae</taxon>
        <taxon>Spongospora</taxon>
    </lineage>
</organism>
<reference evidence="1" key="1">
    <citation type="submission" date="2015-04" db="EMBL/GenBank/DDBJ databases">
        <title>The genome sequence of the plant pathogenic Rhizarian Plasmodiophora brassicae reveals insights in its biotrophic life cycle and the origin of chitin synthesis.</title>
        <authorList>
            <person name="Schwelm A."/>
            <person name="Fogelqvist J."/>
            <person name="Knaust A."/>
            <person name="Julke S."/>
            <person name="Lilja T."/>
            <person name="Dhandapani V."/>
            <person name="Bonilla-Rosso G."/>
            <person name="Karlsson M."/>
            <person name="Shevchenko A."/>
            <person name="Choi S.R."/>
            <person name="Kim H.G."/>
            <person name="Park J.Y."/>
            <person name="Lim Y.P."/>
            <person name="Ludwig-Muller J."/>
            <person name="Dixelius C."/>
        </authorList>
    </citation>
    <scope>NUCLEOTIDE SEQUENCE</scope>
    <source>
        <tissue evidence="1">Potato root galls</tissue>
    </source>
</reference>
<name>A0A0H5QYV4_9EUKA</name>
<dbReference type="EMBL" id="HACM01006682">
    <property type="protein sequence ID" value="CRZ07124.1"/>
    <property type="molecule type" value="Transcribed_RNA"/>
</dbReference>